<accession>A0AA39CT04</accession>
<keyword evidence="3" id="KW-0808">Transferase</keyword>
<dbReference type="EC" id="2.7.11.25" evidence="3"/>
<feature type="compositionally biased region" description="Basic and acidic residues" evidence="2">
    <location>
        <begin position="62"/>
        <end position="71"/>
    </location>
</feature>
<dbReference type="GO" id="GO:0005524">
    <property type="term" value="F:ATP binding"/>
    <property type="evidence" value="ECO:0007669"/>
    <property type="project" value="UniProtKB-UniRule"/>
</dbReference>
<dbReference type="InterPro" id="IPR011009">
    <property type="entry name" value="Kinase-like_dom_sf"/>
</dbReference>
<dbReference type="EMBL" id="JAPDRN010000110">
    <property type="protein sequence ID" value="KAJ9622141.1"/>
    <property type="molecule type" value="Genomic_DNA"/>
</dbReference>
<name>A0AA39CT04_9EURO</name>
<keyword evidence="1" id="KW-0067">ATP-binding</keyword>
<dbReference type="InterPro" id="IPR017441">
    <property type="entry name" value="Protein_kinase_ATP_BS"/>
</dbReference>
<dbReference type="GO" id="GO:0004709">
    <property type="term" value="F:MAP kinase kinase kinase activity"/>
    <property type="evidence" value="ECO:0007669"/>
    <property type="project" value="UniProtKB-EC"/>
</dbReference>
<keyword evidence="3" id="KW-0418">Kinase</keyword>
<gene>
    <name evidence="3" type="primary">BCK1_2</name>
    <name evidence="3" type="ORF">H2204_011648</name>
</gene>
<evidence type="ECO:0000313" key="4">
    <source>
        <dbReference type="Proteomes" id="UP001172681"/>
    </source>
</evidence>
<dbReference type="AlphaFoldDB" id="A0AA39CT04"/>
<sequence>MDPIPQEEVPSEDMPKRRAAFKIARGQLIGKGTYGRVYLGMNATTGDLLAVKQARSHNQKAAGHDKGRIKEMAPMPSTSLSTTTCGGERCGCGDHLVTYDRCRASYWDDPIMSSHPLEGFQ</sequence>
<organism evidence="3 4">
    <name type="scientific">Knufia peltigerae</name>
    <dbReference type="NCBI Taxonomy" id="1002370"/>
    <lineage>
        <taxon>Eukaryota</taxon>
        <taxon>Fungi</taxon>
        <taxon>Dikarya</taxon>
        <taxon>Ascomycota</taxon>
        <taxon>Pezizomycotina</taxon>
        <taxon>Eurotiomycetes</taxon>
        <taxon>Chaetothyriomycetidae</taxon>
        <taxon>Chaetothyriales</taxon>
        <taxon>Trichomeriaceae</taxon>
        <taxon>Knufia</taxon>
    </lineage>
</organism>
<dbReference type="Proteomes" id="UP001172681">
    <property type="component" value="Unassembled WGS sequence"/>
</dbReference>
<keyword evidence="1" id="KW-0547">Nucleotide-binding</keyword>
<keyword evidence="4" id="KW-1185">Reference proteome</keyword>
<proteinExistence type="predicted"/>
<feature type="binding site" evidence="1">
    <location>
        <position position="52"/>
    </location>
    <ligand>
        <name>ATP</name>
        <dbReference type="ChEBI" id="CHEBI:30616"/>
    </ligand>
</feature>
<evidence type="ECO:0000256" key="2">
    <source>
        <dbReference type="SAM" id="MobiDB-lite"/>
    </source>
</evidence>
<evidence type="ECO:0000256" key="1">
    <source>
        <dbReference type="PROSITE-ProRule" id="PRU10141"/>
    </source>
</evidence>
<dbReference type="PROSITE" id="PS00107">
    <property type="entry name" value="PROTEIN_KINASE_ATP"/>
    <property type="match status" value="1"/>
</dbReference>
<evidence type="ECO:0000313" key="3">
    <source>
        <dbReference type="EMBL" id="KAJ9622141.1"/>
    </source>
</evidence>
<protein>
    <submittedName>
        <fullName evidence="3">Mitogen-activated protein kinase kinase kinase</fullName>
        <ecNumber evidence="3">2.7.11.25</ecNumber>
    </submittedName>
</protein>
<dbReference type="SUPFAM" id="SSF56112">
    <property type="entry name" value="Protein kinase-like (PK-like)"/>
    <property type="match status" value="1"/>
</dbReference>
<dbReference type="Gene3D" id="3.30.200.20">
    <property type="entry name" value="Phosphorylase Kinase, domain 1"/>
    <property type="match status" value="1"/>
</dbReference>
<feature type="region of interest" description="Disordered" evidence="2">
    <location>
        <begin position="55"/>
        <end position="84"/>
    </location>
</feature>
<reference evidence="3" key="1">
    <citation type="submission" date="2022-10" db="EMBL/GenBank/DDBJ databases">
        <title>Culturing micro-colonial fungi from biological soil crusts in the Mojave desert and describing Neophaeococcomyces mojavensis, and introducing the new genera and species Taxawa tesnikishii.</title>
        <authorList>
            <person name="Kurbessoian T."/>
            <person name="Stajich J.E."/>
        </authorList>
    </citation>
    <scope>NUCLEOTIDE SEQUENCE</scope>
    <source>
        <strain evidence="3">TK_35</strain>
    </source>
</reference>
<comment type="caution">
    <text evidence="3">The sequence shown here is derived from an EMBL/GenBank/DDBJ whole genome shotgun (WGS) entry which is preliminary data.</text>
</comment>